<evidence type="ECO:0000313" key="1">
    <source>
        <dbReference type="EMBL" id="NCN65476.1"/>
    </source>
</evidence>
<proteinExistence type="predicted"/>
<dbReference type="InterPro" id="IPR029063">
    <property type="entry name" value="SAM-dependent_MTases_sf"/>
</dbReference>
<organism evidence="2 3">
    <name type="scientific">Candidatus Altarchaeum hamiconexum</name>
    <dbReference type="NCBI Taxonomy" id="1803513"/>
    <lineage>
        <taxon>Archaea</taxon>
        <taxon>Candidatus Altarchaeota</taxon>
        <taxon>Candidatus Altiarchaeia</taxon>
        <taxon>Candidatus Altarchaeales</taxon>
        <taxon>Candidatus Altarchaeaceae</taxon>
        <taxon>Candidatus Altarchaeum</taxon>
    </lineage>
</organism>
<evidence type="ECO:0000313" key="3">
    <source>
        <dbReference type="Proteomes" id="UP000738826"/>
    </source>
</evidence>
<name>A0A8J7YYM7_9ARCH</name>
<evidence type="ECO:0000313" key="2">
    <source>
        <dbReference type="EMBL" id="NCS91343.1"/>
    </source>
</evidence>
<dbReference type="AlphaFoldDB" id="A0A8J7YYM7"/>
<protein>
    <submittedName>
        <fullName evidence="2">Uncharacterized protein</fullName>
    </submittedName>
</protein>
<gene>
    <name evidence="2" type="ORF">GW779_02835</name>
    <name evidence="1" type="ORF">GW910_05395</name>
</gene>
<dbReference type="Proteomes" id="UP000768163">
    <property type="component" value="Unassembled WGS sequence"/>
</dbReference>
<accession>A0A8J7YYM7</accession>
<reference evidence="2" key="1">
    <citation type="submission" date="2019-11" db="EMBL/GenBank/DDBJ databases">
        <title>Lipid analysis of CO2-rich subsurface aquifers suggests an autotrophy-based deep biosphere with lysolipids enriched in CPR bacteria.</title>
        <authorList>
            <person name="Probst A.J."/>
            <person name="Elling F.J."/>
            <person name="Castelle C.J."/>
            <person name="Zhu Q."/>
            <person name="Elvert M."/>
            <person name="Birarda G."/>
            <person name="Holman H.-Y."/>
            <person name="Lane K.R."/>
            <person name="Ladd B."/>
            <person name="Ryan M.C."/>
            <person name="Woyke T."/>
            <person name="Hinrichs K.-U."/>
            <person name="Banfield J.F."/>
        </authorList>
    </citation>
    <scope>NUCLEOTIDE SEQUENCE</scope>
    <source>
        <strain evidence="1">CG_2015-01_33_1645</strain>
        <strain evidence="2">CG_2015-04_33_537</strain>
    </source>
</reference>
<dbReference type="EMBL" id="JAACVF010000145">
    <property type="protein sequence ID" value="NCN65476.1"/>
    <property type="molecule type" value="Genomic_DNA"/>
</dbReference>
<dbReference type="Gene3D" id="3.40.50.150">
    <property type="entry name" value="Vaccinia Virus protein VP39"/>
    <property type="match status" value="1"/>
</dbReference>
<comment type="caution">
    <text evidence="2">The sequence shown here is derived from an EMBL/GenBank/DDBJ whole genome shotgun (WGS) entry which is preliminary data.</text>
</comment>
<dbReference type="EMBL" id="JAACQH010000048">
    <property type="protein sequence ID" value="NCS91343.1"/>
    <property type="molecule type" value="Genomic_DNA"/>
</dbReference>
<dbReference type="Proteomes" id="UP000738826">
    <property type="component" value="Unassembled WGS sequence"/>
</dbReference>
<sequence length="49" mass="5777">MKSMPENFVHLIITSLSYNVGKSYKNHNDCMPYKEYLGSDKDVRKEVCY</sequence>